<gene>
    <name evidence="1" type="ORF">M427DRAFT_55323</name>
</gene>
<evidence type="ECO:0000313" key="2">
    <source>
        <dbReference type="Proteomes" id="UP000070544"/>
    </source>
</evidence>
<reference evidence="1 2" key="1">
    <citation type="journal article" date="2015" name="Genome Biol. Evol.">
        <title>Phylogenomic analyses indicate that early fungi evolved digesting cell walls of algal ancestors of land plants.</title>
        <authorList>
            <person name="Chang Y."/>
            <person name="Wang S."/>
            <person name="Sekimoto S."/>
            <person name="Aerts A.L."/>
            <person name="Choi C."/>
            <person name="Clum A."/>
            <person name="LaButti K.M."/>
            <person name="Lindquist E.A."/>
            <person name="Yee Ngan C."/>
            <person name="Ohm R.A."/>
            <person name="Salamov A.A."/>
            <person name="Grigoriev I.V."/>
            <person name="Spatafora J.W."/>
            <person name="Berbee M.L."/>
        </authorList>
    </citation>
    <scope>NUCLEOTIDE SEQUENCE [LARGE SCALE GENOMIC DNA]</scope>
    <source>
        <strain evidence="1 2">JEL478</strain>
    </source>
</reference>
<evidence type="ECO:0000313" key="1">
    <source>
        <dbReference type="EMBL" id="KXS16675.1"/>
    </source>
</evidence>
<proteinExistence type="predicted"/>
<keyword evidence="2" id="KW-1185">Reference proteome</keyword>
<dbReference type="EMBL" id="KQ965751">
    <property type="protein sequence ID" value="KXS16675.1"/>
    <property type="molecule type" value="Genomic_DNA"/>
</dbReference>
<protein>
    <submittedName>
        <fullName evidence="1">Uncharacterized protein</fullName>
    </submittedName>
</protein>
<organism evidence="1 2">
    <name type="scientific">Gonapodya prolifera (strain JEL478)</name>
    <name type="common">Monoblepharis prolifera</name>
    <dbReference type="NCBI Taxonomy" id="1344416"/>
    <lineage>
        <taxon>Eukaryota</taxon>
        <taxon>Fungi</taxon>
        <taxon>Fungi incertae sedis</taxon>
        <taxon>Chytridiomycota</taxon>
        <taxon>Chytridiomycota incertae sedis</taxon>
        <taxon>Monoblepharidomycetes</taxon>
        <taxon>Monoblepharidales</taxon>
        <taxon>Gonapodyaceae</taxon>
        <taxon>Gonapodya</taxon>
    </lineage>
</organism>
<dbReference type="AlphaFoldDB" id="A0A139AJU8"/>
<accession>A0A139AJU8</accession>
<sequence>MSQIAGWIAPELKCDIGRAERRLAMRILQAVFDGKAASSATVLEAIQLPRVRRLSFRSCEQIDPTELVQI</sequence>
<name>A0A139AJU8_GONPJ</name>
<dbReference type="Proteomes" id="UP000070544">
    <property type="component" value="Unassembled WGS sequence"/>
</dbReference>